<comment type="caution">
    <text evidence="2">The sequence shown here is derived from an EMBL/GenBank/DDBJ whole genome shotgun (WGS) entry which is preliminary data.</text>
</comment>
<evidence type="ECO:0000256" key="1">
    <source>
        <dbReference type="SAM" id="MobiDB-lite"/>
    </source>
</evidence>
<name>A0A412PFK9_9FIRM</name>
<feature type="region of interest" description="Disordered" evidence="1">
    <location>
        <begin position="18"/>
        <end position="48"/>
    </location>
</feature>
<dbReference type="AlphaFoldDB" id="A0A412PFK9"/>
<reference evidence="2 3" key="1">
    <citation type="submission" date="2018-08" db="EMBL/GenBank/DDBJ databases">
        <title>A genome reference for cultivated species of the human gut microbiota.</title>
        <authorList>
            <person name="Zou Y."/>
            <person name="Xue W."/>
            <person name="Luo G."/>
        </authorList>
    </citation>
    <scope>NUCLEOTIDE SEQUENCE [LARGE SCALE GENOMIC DNA]</scope>
    <source>
        <strain evidence="2 3">AF18-46</strain>
    </source>
</reference>
<dbReference type="EMBL" id="QRWX01000002">
    <property type="protein sequence ID" value="RGT56425.1"/>
    <property type="molecule type" value="Genomic_DNA"/>
</dbReference>
<accession>A0A412PFK9</accession>
<dbReference type="Proteomes" id="UP000284731">
    <property type="component" value="Unassembled WGS sequence"/>
</dbReference>
<evidence type="ECO:0000313" key="2">
    <source>
        <dbReference type="EMBL" id="RGT56425.1"/>
    </source>
</evidence>
<evidence type="ECO:0000313" key="3">
    <source>
        <dbReference type="Proteomes" id="UP000284731"/>
    </source>
</evidence>
<protein>
    <submittedName>
        <fullName evidence="2">Uncharacterized protein</fullName>
    </submittedName>
</protein>
<proteinExistence type="predicted"/>
<sequence length="167" mass="18744">MPTKKTVKEVAEEVVEKKATKKKAAPAKKAEKKATTAKKVKKEAHAAKTVKKETTKKVVKKTVKAKVEDLDLKTVKDYEDAINWKKGEAKALDWLYIELSADALLTQFEAGKDNLKTVCQALYNCMLEGDYYIVEPTEDNCALGTVAVRFYCDNLSPERKKVSEINQ</sequence>
<gene>
    <name evidence="2" type="ORF">DWX20_06370</name>
</gene>
<organism evidence="2 3">
    <name type="scientific">Solobacterium moorei</name>
    <dbReference type="NCBI Taxonomy" id="102148"/>
    <lineage>
        <taxon>Bacteria</taxon>
        <taxon>Bacillati</taxon>
        <taxon>Bacillota</taxon>
        <taxon>Erysipelotrichia</taxon>
        <taxon>Erysipelotrichales</taxon>
        <taxon>Erysipelotrichaceae</taxon>
        <taxon>Solobacterium</taxon>
    </lineage>
</organism>
<dbReference type="RefSeq" id="WP_006525128.1">
    <property type="nucleotide sequence ID" value="NZ_CABJCF010000002.1"/>
</dbReference>